<dbReference type="Gene3D" id="3.90.1780.10">
    <property type="entry name" value="Trimeric adhesin"/>
    <property type="match status" value="2"/>
</dbReference>
<dbReference type="InterPro" id="IPR045584">
    <property type="entry name" value="Pilin-like"/>
</dbReference>
<dbReference type="InterPro" id="IPR008640">
    <property type="entry name" value="Adhesin_Head_dom"/>
</dbReference>
<name>Q8KQM9_MORCA</name>
<dbReference type="Pfam" id="PF05662">
    <property type="entry name" value="YadA_stalk"/>
    <property type="match status" value="5"/>
</dbReference>
<dbReference type="CDD" id="cd12820">
    <property type="entry name" value="LbR_YadA-like"/>
    <property type="match status" value="2"/>
</dbReference>
<dbReference type="SUPFAM" id="SSF101967">
    <property type="entry name" value="Adhesin YadA, collagen-binding domain"/>
    <property type="match status" value="3"/>
</dbReference>
<dbReference type="InterPro" id="IPR008635">
    <property type="entry name" value="Coiled_stalk_dom"/>
</dbReference>
<feature type="domain" description="Trimeric autotransporter adhesin YadA-like stalk" evidence="13">
    <location>
        <begin position="1843"/>
        <end position="1882"/>
    </location>
</feature>
<evidence type="ECO:0000313" key="15">
    <source>
        <dbReference type="EMBL" id="AAL78284.1"/>
    </source>
</evidence>
<proteinExistence type="inferred from homology"/>
<feature type="domain" description="Trimeric autotransporter adhesin YadA-like C-terminal membrane anchor" evidence="11">
    <location>
        <begin position="1904"/>
        <end position="1964"/>
    </location>
</feature>
<evidence type="ECO:0000256" key="8">
    <source>
        <dbReference type="ARBA" id="ARBA00022927"/>
    </source>
</evidence>
<keyword evidence="5" id="KW-1134">Transmembrane beta strand</keyword>
<dbReference type="EMBL" id="AY077637">
    <property type="protein sequence ID" value="AAL78284.1"/>
    <property type="molecule type" value="Genomic_DNA"/>
</dbReference>
<dbReference type="SMR" id="Q8KQM9"/>
<evidence type="ECO:0000256" key="5">
    <source>
        <dbReference type="ARBA" id="ARBA00022452"/>
    </source>
</evidence>
<dbReference type="Gene3D" id="2.20.70.140">
    <property type="match status" value="1"/>
</dbReference>
<dbReference type="Gene3D" id="2.150.10.10">
    <property type="entry name" value="Serralysin-like metalloprotease, C-terminal"/>
    <property type="match status" value="4"/>
</dbReference>
<organism evidence="15">
    <name type="scientific">Moraxella catarrhalis</name>
    <name type="common">Branhamella catarrhalis</name>
    <dbReference type="NCBI Taxonomy" id="480"/>
    <lineage>
        <taxon>Bacteria</taxon>
        <taxon>Pseudomonadati</taxon>
        <taxon>Pseudomonadota</taxon>
        <taxon>Gammaproteobacteria</taxon>
        <taxon>Moraxellales</taxon>
        <taxon>Moraxellaceae</taxon>
        <taxon>Moraxella</taxon>
    </lineage>
</organism>
<keyword evidence="8" id="KW-0653">Protein transport</keyword>
<feature type="domain" description="Trimeric autotransporter adhesin YadA-like stalk" evidence="13">
    <location>
        <begin position="1513"/>
        <end position="1549"/>
    </location>
</feature>
<feature type="domain" description="Trimeric autotransporter adhesin YadA-like head" evidence="12">
    <location>
        <begin position="245"/>
        <end position="271"/>
    </location>
</feature>
<feature type="domain" description="Trimeric autotransporter adhesin YadA-like head" evidence="12">
    <location>
        <begin position="124"/>
        <end position="148"/>
    </location>
</feature>
<feature type="domain" description="Trimeric autotransporter adhesin YadA-like head" evidence="12">
    <location>
        <begin position="83"/>
        <end position="108"/>
    </location>
</feature>
<dbReference type="GO" id="GO:0009986">
    <property type="term" value="C:cell surface"/>
    <property type="evidence" value="ECO:0007669"/>
    <property type="project" value="UniProtKB-SubCell"/>
</dbReference>
<feature type="domain" description="Trimeric autotransporter adhesin YadA-like head" evidence="12">
    <location>
        <begin position="217"/>
        <end position="243"/>
    </location>
</feature>
<dbReference type="SUPFAM" id="SSF54523">
    <property type="entry name" value="Pili subunits"/>
    <property type="match status" value="1"/>
</dbReference>
<keyword evidence="6" id="KW-0812">Transmembrane</keyword>
<dbReference type="Pfam" id="PF05658">
    <property type="entry name" value="YadA_head"/>
    <property type="match status" value="7"/>
</dbReference>
<evidence type="ECO:0000256" key="7">
    <source>
        <dbReference type="ARBA" id="ARBA00022729"/>
    </source>
</evidence>
<feature type="domain" description="Trimeric autotransporter adhesin YadA-like head" evidence="12">
    <location>
        <begin position="1678"/>
        <end position="1702"/>
    </location>
</feature>
<dbReference type="InterPro" id="IPR005594">
    <property type="entry name" value="YadA_C"/>
</dbReference>
<comment type="similarity">
    <text evidence="3">Belongs to the autotransporter-2 (AT-2) (TC 1.B.40) family.</text>
</comment>
<evidence type="ECO:0000256" key="6">
    <source>
        <dbReference type="ARBA" id="ARBA00022692"/>
    </source>
</evidence>
<evidence type="ECO:0000259" key="14">
    <source>
        <dbReference type="Pfam" id="PF13018"/>
    </source>
</evidence>
<sequence>MNHIYKVIFNKATGTFMAVAEYAKSHSTGGSCATGQVGSVRTLSFARVAALAVLVIGATLNGSAYAQGIAIGQSGGLNGGARADGEKSIAIGSIAQATGSQSIAIGDNKAVSNSGNNANIGARASGSEAIAIGGDVVASGNASIAIGSDDLYLNHDSSKNGNTNIQNLISQHRILKNIRDKNQYRRTTASGHASTAVGAMSHATGHFANAFGTYSTASGNYALALGLASSASGGTSVAIGSNAEAKKYGALALGSDTQVDLNYGIALGYGSQILNNNNNNNNAYMPKATDQNFSIQSSHKASTWGPLSIGNSTQKRRIINVGAGSQDTDAVNVAQLRAAVALANRKITFTGDSGGNVQKGLNETLTIKGGETIDNKLTDGNNIGVVKDNNSGLKVKLAKTLTGLETVNTQNLTATDTITVNANTNTAKLLNSGLTFSSSNPPNTNSKTVYGIDGVKFTDNQNAAIPDTTRITNEKIGFAKADGTVDDQAPSLDKKQLKVGSVTITKDDGINAGNQKISNVKEATDDTDAVTYKQHKAVKQTADSALQTFIVQEDNDDTNAITVAKETNGDKFNILKLKGENGLNVKTNKTTGTVTFSIKQDGDLTIGKSTLNNNGLTVKNDNEQIQVSADGIKFTGIGNGNLGTSIENTTRITKDNIGFADNTGSLDTNKPHLTKDRLKVGDVEITSTGINAGSKAITGLSSTLPSIASQSGRNIELGNTIEDKDKSNAASISDVLNAGFNLQGNGIAVDFVSTYDTVNFINGNATTARVTYDEANKTSKVAYDVNVDNKTIELTGDNGTKNKIGVKTTTITHTSTNGNATSFNAGDDNALVNAKGIADNLNTLAKEIHTTKGTADTALQTFKVKKDGATDDETITVGKDGTQNGNTVNTLTLKGENGLNIKTDKNGTVTFGINTQSGLKAGDNTTLNNNGLSIKNPTGNEQIQVGADGVKFAKVDKGAAGAAGAGIDGTSRITKDQIGFANSTGQVDINKPHLTKDKLKVGEVEITNTGINAGGKKITNIQSGEIAQNSNDAVTGGKIYDLKTELENKISSTTKTAQNSLHEFSVADEHGNNFTVSNPYSSYDTSKTSDVITFAGENGITTKVNKGVVRVGIDQTKGLTTPKLTVGNNNGKGIVIDSKDGQNTITGLSNTLANVTNDGAGHALSQGLADNTDKTRAASIGDVLNAGFNLQGNGEAVDFVSTYDTVNFADGNATTAKVTYDDTKQTSTVTYDVNVDNKTLEVTGDKKLGVKTTTLTSTGTGANKFALSNQATGDALVKASDIVAHLNTLSGDIQTAKGASQANNSAGYVDADGNKVIYDSTDNKYYQAKNDGTVDKTKEVAKDKLVAQAQTPDGTLAQMNVKSVINKEQVNDANKKQGINEDNAFVKGLEKAASDNKTKNAAVTVGDLNAVAQTPLTFAGDTGTTAKKLGETLTIKGGQTDTNKLTDNNIGVVAGTDGFTVKLAKDLTNLNSVNAGGTKIDDKGVSFVDSSGQAKANTPVLSANGLDLGGKVISNVGKGTKDTDAANVQQLNEVRNLLGLGNAGNDNADGNQVNIADIKKDPNSGSSSNRTVIKAGTVLGGKGNNDTEKLATGGVQVGVDKDGNANGDLSNVWVKTQKDGSKKALLATYNAAGQTNYLTNNPAEAIDRINEQGIRFFHVNDGNQEPVVQGRNGIDSSASGKHSVAIGFQAKADGEAAVAIGRQTQAGNQSIAIGDNAQATGDQSIAIGTGNVVAGKHSGAIGDPSTVKADNSYSVGNNNQFTDATQTDVFGVGNNITVTESNSVALGSNSAISAGTHAGTQAKKSDGTAGTTTTAGATGTVKGFAGQTAVGAVSVGASGAERRIQNVAAGEVSATSTDAVNGSQLYKATQGIANATNELDHRIHQNENKANAGISSAMAMASMPQAYIPGRSMVTGGIATHNGQGAVAVGLSKLSDNGQWVFKINGSADTQGHVGAAVGAGFHF</sequence>
<dbReference type="Pfam" id="PF03895">
    <property type="entry name" value="YadA_anchor"/>
    <property type="match status" value="1"/>
</dbReference>
<evidence type="ECO:0000256" key="4">
    <source>
        <dbReference type="ARBA" id="ARBA00022448"/>
    </source>
</evidence>
<reference evidence="15" key="1">
    <citation type="journal article" date="2002" name="Infect. Immun.">
        <title>A hag mutant of Moraxella catarrhalis strain O35E is deficient in hemagglutination, autoagglutination, and immunoglobulin D-binding activities.</title>
        <authorList>
            <person name="Pearson M.M."/>
            <person name="Lafontaine E.R."/>
            <person name="Wagner N.J."/>
            <person name="St Geme J.W. 3rd"/>
            <person name="Hansen E.J."/>
        </authorList>
    </citation>
    <scope>NUCLEOTIDE SEQUENCE</scope>
    <source>
        <strain evidence="15">O35E</strain>
    </source>
</reference>
<dbReference type="InterPro" id="IPR024973">
    <property type="entry name" value="ESPR"/>
</dbReference>
<feature type="domain" description="Trimeric autotransporter adhesin YadA-like stalk" evidence="13">
    <location>
        <begin position="1017"/>
        <end position="1060"/>
    </location>
</feature>
<feature type="domain" description="Trimeric autotransporter adhesin YadA-like head" evidence="12">
    <location>
        <begin position="1707"/>
        <end position="1730"/>
    </location>
</feature>
<dbReference type="GO" id="GO:0015031">
    <property type="term" value="P:protein transport"/>
    <property type="evidence" value="ECO:0007669"/>
    <property type="project" value="UniProtKB-KW"/>
</dbReference>
<feature type="domain" description="Trimeric autotransporter adhesin YadA-like stalk" evidence="13">
    <location>
        <begin position="516"/>
        <end position="556"/>
    </location>
</feature>
<dbReference type="Gene3D" id="1.20.5.170">
    <property type="match status" value="1"/>
</dbReference>
<protein>
    <submittedName>
        <fullName evidence="15">Hemagglutinin</fullName>
    </submittedName>
</protein>
<evidence type="ECO:0000256" key="2">
    <source>
        <dbReference type="ARBA" id="ARBA00004442"/>
    </source>
</evidence>
<evidence type="ECO:0000259" key="13">
    <source>
        <dbReference type="Pfam" id="PF05662"/>
    </source>
</evidence>
<comment type="subcellular location">
    <subcellularLocation>
        <location evidence="2">Cell outer membrane</location>
    </subcellularLocation>
    <subcellularLocation>
        <location evidence="1">Cell surface</location>
    </subcellularLocation>
</comment>
<feature type="domain" description="ESPR" evidence="14">
    <location>
        <begin position="1"/>
        <end position="49"/>
    </location>
</feature>
<keyword evidence="9" id="KW-0472">Membrane</keyword>
<dbReference type="InterPro" id="IPR011049">
    <property type="entry name" value="Serralysin-like_metalloprot_C"/>
</dbReference>
<evidence type="ECO:0000256" key="10">
    <source>
        <dbReference type="ARBA" id="ARBA00023237"/>
    </source>
</evidence>
<keyword evidence="10" id="KW-0998">Cell outer membrane</keyword>
<dbReference type="Pfam" id="PF13018">
    <property type="entry name" value="ESPR"/>
    <property type="match status" value="1"/>
</dbReference>
<feature type="domain" description="Trimeric autotransporter adhesin YadA-like head" evidence="12">
    <location>
        <begin position="189"/>
        <end position="215"/>
    </location>
</feature>
<dbReference type="SUPFAM" id="SSF101999">
    <property type="entry name" value="Trimeric adhesin"/>
    <property type="match status" value="1"/>
</dbReference>
<evidence type="ECO:0000256" key="3">
    <source>
        <dbReference type="ARBA" id="ARBA00005848"/>
    </source>
</evidence>
<feature type="domain" description="Trimeric autotransporter adhesin YadA-like stalk" evidence="13">
    <location>
        <begin position="317"/>
        <end position="357"/>
    </location>
</feature>
<evidence type="ECO:0000256" key="1">
    <source>
        <dbReference type="ARBA" id="ARBA00004241"/>
    </source>
</evidence>
<keyword evidence="4" id="KW-0813">Transport</keyword>
<evidence type="ECO:0000259" key="12">
    <source>
        <dbReference type="Pfam" id="PF05658"/>
    </source>
</evidence>
<dbReference type="Gene3D" id="3.30.1300.30">
    <property type="entry name" value="GSPII I/J protein-like"/>
    <property type="match status" value="1"/>
</dbReference>
<accession>Q8KQM9</accession>
<evidence type="ECO:0000256" key="9">
    <source>
        <dbReference type="ARBA" id="ARBA00023136"/>
    </source>
</evidence>
<dbReference type="InterPro" id="IPR037174">
    <property type="entry name" value="Trimeric_adhesin"/>
</dbReference>
<gene>
    <name evidence="15" type="primary">hag</name>
</gene>
<dbReference type="FunFam" id="3.90.1780.10:FF:000002">
    <property type="entry name" value="Hemagglutinin"/>
    <property type="match status" value="1"/>
</dbReference>
<evidence type="ECO:0000259" key="11">
    <source>
        <dbReference type="Pfam" id="PF03895"/>
    </source>
</evidence>
<dbReference type="GO" id="GO:0009279">
    <property type="term" value="C:cell outer membrane"/>
    <property type="evidence" value="ECO:0007669"/>
    <property type="project" value="UniProtKB-SubCell"/>
</dbReference>
<keyword evidence="7" id="KW-0732">Signal</keyword>